<gene>
    <name evidence="9" type="ORF">Ga0061063_1673</name>
</gene>
<keyword evidence="3 6" id="KW-0378">Hydrolase</keyword>
<reference evidence="10" key="1">
    <citation type="submission" date="2015-08" db="EMBL/GenBank/DDBJ databases">
        <authorList>
            <person name="Varghese N."/>
        </authorList>
    </citation>
    <scope>NUCLEOTIDE SEQUENCE [LARGE SCALE GENOMIC DNA]</scope>
    <source>
        <strain evidence="10">DSM 17901</strain>
    </source>
</reference>
<keyword evidence="7" id="KW-0732">Signal</keyword>
<dbReference type="STRING" id="375574.GCA_001418035_01464"/>
<name>A0A0K6GX22_9NEIS</name>
<dbReference type="GO" id="GO:0051603">
    <property type="term" value="P:proteolysis involved in protein catabolic process"/>
    <property type="evidence" value="ECO:0007669"/>
    <property type="project" value="TreeGrafter"/>
</dbReference>
<keyword evidence="1 6" id="KW-0645">Protease</keyword>
<keyword evidence="5 6" id="KW-0482">Metalloprotease</keyword>
<proteinExistence type="inferred from homology"/>
<accession>A0A0K6GX22</accession>
<feature type="domain" description="Peptidase M48" evidence="8">
    <location>
        <begin position="75"/>
        <end position="260"/>
    </location>
</feature>
<dbReference type="EMBL" id="CYHA01000003">
    <property type="protein sequence ID" value="CUA83297.1"/>
    <property type="molecule type" value="Genomic_DNA"/>
</dbReference>
<dbReference type="GO" id="GO:0046872">
    <property type="term" value="F:metal ion binding"/>
    <property type="evidence" value="ECO:0007669"/>
    <property type="project" value="UniProtKB-KW"/>
</dbReference>
<dbReference type="RefSeq" id="WP_054286103.1">
    <property type="nucleotide sequence ID" value="NZ_CYHA01000003.1"/>
</dbReference>
<keyword evidence="4 6" id="KW-0862">Zinc</keyword>
<evidence type="ECO:0000256" key="5">
    <source>
        <dbReference type="ARBA" id="ARBA00023049"/>
    </source>
</evidence>
<dbReference type="Proteomes" id="UP000243535">
    <property type="component" value="Unassembled WGS sequence"/>
</dbReference>
<evidence type="ECO:0000256" key="3">
    <source>
        <dbReference type="ARBA" id="ARBA00022801"/>
    </source>
</evidence>
<evidence type="ECO:0000313" key="10">
    <source>
        <dbReference type="Proteomes" id="UP000243535"/>
    </source>
</evidence>
<dbReference type="InterPro" id="IPR051156">
    <property type="entry name" value="Mito/Outer_Membr_Metalloprot"/>
</dbReference>
<evidence type="ECO:0000256" key="2">
    <source>
        <dbReference type="ARBA" id="ARBA00022723"/>
    </source>
</evidence>
<protein>
    <submittedName>
        <fullName evidence="9">Peptidase family M48</fullName>
    </submittedName>
</protein>
<evidence type="ECO:0000259" key="8">
    <source>
        <dbReference type="Pfam" id="PF01435"/>
    </source>
</evidence>
<dbReference type="PANTHER" id="PTHR22726:SF1">
    <property type="entry name" value="METALLOENDOPEPTIDASE OMA1, MITOCHONDRIAL"/>
    <property type="match status" value="1"/>
</dbReference>
<feature type="chain" id="PRO_5005503828" evidence="7">
    <location>
        <begin position="25"/>
        <end position="275"/>
    </location>
</feature>
<feature type="signal peptide" evidence="7">
    <location>
        <begin position="1"/>
        <end position="24"/>
    </location>
</feature>
<dbReference type="GO" id="GO:0016020">
    <property type="term" value="C:membrane"/>
    <property type="evidence" value="ECO:0007669"/>
    <property type="project" value="TreeGrafter"/>
</dbReference>
<keyword evidence="10" id="KW-1185">Reference proteome</keyword>
<sequence>MQRRWKTLILSLTLPAVLGLGACADVSTTQTGAVGVNRKQRMLLSSDQVEEISAKAYQQEETKLRGAGKLNTDPALTARVRRVSDRLIRQATVFRPDAARWKWEVNVANAPNELNAYAMAGGKIMVYSGLMTKLNLSDDELAAVIGHEMAHALREHSRESMSQEYAQQMGLSVVGALAGLNESQLNLAAMATDVALSKPHSRTMENEADTMGLELMARAGYNPQAAISVWNKMMAQGQGGGIEFLSTHPSGPSRIDNLRRHLPQVMPLYEAARKR</sequence>
<dbReference type="GO" id="GO:0004222">
    <property type="term" value="F:metalloendopeptidase activity"/>
    <property type="evidence" value="ECO:0007669"/>
    <property type="project" value="InterPro"/>
</dbReference>
<evidence type="ECO:0000256" key="7">
    <source>
        <dbReference type="SAM" id="SignalP"/>
    </source>
</evidence>
<dbReference type="Pfam" id="PF01435">
    <property type="entry name" value="Peptidase_M48"/>
    <property type="match status" value="1"/>
</dbReference>
<dbReference type="OrthoDB" id="9810445at2"/>
<evidence type="ECO:0000256" key="6">
    <source>
        <dbReference type="RuleBase" id="RU003983"/>
    </source>
</evidence>
<evidence type="ECO:0000256" key="4">
    <source>
        <dbReference type="ARBA" id="ARBA00022833"/>
    </source>
</evidence>
<comment type="similarity">
    <text evidence="6">Belongs to the peptidase M48 family.</text>
</comment>
<evidence type="ECO:0000313" key="9">
    <source>
        <dbReference type="EMBL" id="CUA83297.1"/>
    </source>
</evidence>
<dbReference type="PANTHER" id="PTHR22726">
    <property type="entry name" value="METALLOENDOPEPTIDASE OMA1"/>
    <property type="match status" value="1"/>
</dbReference>
<keyword evidence="2" id="KW-0479">Metal-binding</keyword>
<dbReference type="AlphaFoldDB" id="A0A0K6GX22"/>
<dbReference type="InterPro" id="IPR001915">
    <property type="entry name" value="Peptidase_M48"/>
</dbReference>
<dbReference type="CDD" id="cd07331">
    <property type="entry name" value="M48C_Oma1_like"/>
    <property type="match status" value="1"/>
</dbReference>
<dbReference type="PROSITE" id="PS51257">
    <property type="entry name" value="PROKAR_LIPOPROTEIN"/>
    <property type="match status" value="1"/>
</dbReference>
<organism evidence="9 10">
    <name type="scientific">Gulbenkiania indica</name>
    <dbReference type="NCBI Taxonomy" id="375574"/>
    <lineage>
        <taxon>Bacteria</taxon>
        <taxon>Pseudomonadati</taxon>
        <taxon>Pseudomonadota</taxon>
        <taxon>Betaproteobacteria</taxon>
        <taxon>Neisseriales</taxon>
        <taxon>Chromobacteriaceae</taxon>
        <taxon>Gulbenkiania</taxon>
    </lineage>
</organism>
<evidence type="ECO:0000256" key="1">
    <source>
        <dbReference type="ARBA" id="ARBA00022670"/>
    </source>
</evidence>
<dbReference type="Gene3D" id="3.30.2010.10">
    <property type="entry name" value="Metalloproteases ('zincins'), catalytic domain"/>
    <property type="match status" value="1"/>
</dbReference>
<comment type="cofactor">
    <cofactor evidence="6">
        <name>Zn(2+)</name>
        <dbReference type="ChEBI" id="CHEBI:29105"/>
    </cofactor>
    <text evidence="6">Binds 1 zinc ion per subunit.</text>
</comment>